<dbReference type="EMBL" id="CP119159">
    <property type="protein sequence ID" value="WEH21373.1"/>
    <property type="molecule type" value="Genomic_DNA"/>
</dbReference>
<evidence type="ECO:0000313" key="6">
    <source>
        <dbReference type="Proteomes" id="UP001221642"/>
    </source>
</evidence>
<reference evidence="4 7" key="3">
    <citation type="submission" date="2023-03" db="EMBL/GenBank/DDBJ databases">
        <title>Complete genome sequence of an Enterococcus faecalis urinary isolate.</title>
        <authorList>
            <person name="Brauer A.L."/>
            <person name="Armbruster C.E."/>
        </authorList>
    </citation>
    <scope>NUCLEOTIDE SEQUENCE [LARGE SCALE GENOMIC DNA]</scope>
    <source>
        <strain evidence="4 7">3143</strain>
    </source>
</reference>
<dbReference type="InterPro" id="IPR013249">
    <property type="entry name" value="RNA_pol_sigma70_r4_t2"/>
</dbReference>
<reference evidence="2 5" key="1">
    <citation type="submission" date="2018-04" db="EMBL/GenBank/DDBJ databases">
        <authorList>
            <person name="Van Tyne D."/>
        </authorList>
    </citation>
    <scope>NUCLEOTIDE SEQUENCE [LARGE SCALE GENOMIC DNA]</scope>
    <source>
        <strain evidence="2 5">B2535</strain>
    </source>
</reference>
<dbReference type="RefSeq" id="WP_002390556.1">
    <property type="nucleotide sequence ID" value="NZ_AP031218.1"/>
</dbReference>
<gene>
    <name evidence="2" type="ORF">DAI13_07340</name>
    <name evidence="4" type="ORF">P0083_07150</name>
    <name evidence="3" type="ORF">P0D81_09835</name>
</gene>
<evidence type="ECO:0000259" key="1">
    <source>
        <dbReference type="Pfam" id="PF08281"/>
    </source>
</evidence>
<dbReference type="Proteomes" id="UP000244140">
    <property type="component" value="Unassembled WGS sequence"/>
</dbReference>
<dbReference type="AlphaFoldDB" id="A0A6B1XVE3"/>
<dbReference type="GO" id="GO:0003677">
    <property type="term" value="F:DNA binding"/>
    <property type="evidence" value="ECO:0007669"/>
    <property type="project" value="InterPro"/>
</dbReference>
<evidence type="ECO:0000313" key="7">
    <source>
        <dbReference type="Proteomes" id="UP001222182"/>
    </source>
</evidence>
<dbReference type="Gene3D" id="1.10.10.10">
    <property type="entry name" value="Winged helix-like DNA-binding domain superfamily/Winged helix DNA-binding domain"/>
    <property type="match status" value="1"/>
</dbReference>
<dbReference type="GO" id="GO:0016987">
    <property type="term" value="F:sigma factor activity"/>
    <property type="evidence" value="ECO:0007669"/>
    <property type="project" value="InterPro"/>
</dbReference>
<dbReference type="GO" id="GO:0006352">
    <property type="term" value="P:DNA-templated transcription initiation"/>
    <property type="evidence" value="ECO:0007669"/>
    <property type="project" value="InterPro"/>
</dbReference>
<protein>
    <submittedName>
        <fullName evidence="2">Positive control factor</fullName>
    </submittedName>
    <submittedName>
        <fullName evidence="3">Sigma factor-like helix-turn-helix DNA-binding protein</fullName>
    </submittedName>
</protein>
<dbReference type="InterPro" id="IPR013324">
    <property type="entry name" value="RNA_pol_sigma_r3/r4-like"/>
</dbReference>
<evidence type="ECO:0000313" key="5">
    <source>
        <dbReference type="Proteomes" id="UP000244140"/>
    </source>
</evidence>
<sequence length="194" mass="23254">MLDQHGREILIQEYKSDLKDASRQHRRIAKKKYQIEKNGRLETIDDRTAEDIKEQSIYAEIISSTKYALYWLEHGIERPLDEEAAKKIPKYRRDKHITNMDKISYEIYCNQYESARNYPITEEKQEMLIQLKELLSTFSERERDLFDYIHNQQLTYAEAAEKMDIKVGTAKSMSQRIRNKIDAYFEYGHQISLF</sequence>
<dbReference type="EMBL" id="CP119528">
    <property type="protein sequence ID" value="WER44038.1"/>
    <property type="molecule type" value="Genomic_DNA"/>
</dbReference>
<accession>A0A6B1XVE3</accession>
<evidence type="ECO:0000313" key="2">
    <source>
        <dbReference type="EMBL" id="PTN77566.1"/>
    </source>
</evidence>
<dbReference type="InterPro" id="IPR036388">
    <property type="entry name" value="WH-like_DNA-bd_sf"/>
</dbReference>
<feature type="domain" description="RNA polymerase sigma factor 70 region 4 type 2" evidence="1">
    <location>
        <begin position="130"/>
        <end position="180"/>
    </location>
</feature>
<dbReference type="SUPFAM" id="SSF88659">
    <property type="entry name" value="Sigma3 and sigma4 domains of RNA polymerase sigma factors"/>
    <property type="match status" value="1"/>
</dbReference>
<name>A0A6B1XVE3_ENTFL</name>
<reference evidence="3 6" key="2">
    <citation type="submission" date="2023-02" db="EMBL/GenBank/DDBJ databases">
        <title>Results of the 2020 Genomic Proficiency Test for the network of European Union Reference Laboratory for Antimicrobial Resistance assessing whole genome sequencing capacities.</title>
        <authorList>
            <person name="Hoffmann M."/>
            <person name="Luo Y."/>
            <person name="Sorensen L.H."/>
            <person name="Pedersen S.K."/>
            <person name="Hendriksen R.S."/>
        </authorList>
    </citation>
    <scope>NUCLEOTIDE SEQUENCE [LARGE SCALE GENOMIC DNA]</scope>
    <source>
        <strain evidence="3 6">GENOMIC22-006</strain>
    </source>
</reference>
<proteinExistence type="predicted"/>
<dbReference type="EMBL" id="PZZH01000001">
    <property type="protein sequence ID" value="PTN77566.1"/>
    <property type="molecule type" value="Genomic_DNA"/>
</dbReference>
<evidence type="ECO:0000313" key="3">
    <source>
        <dbReference type="EMBL" id="WEH21373.1"/>
    </source>
</evidence>
<dbReference type="Proteomes" id="UP001221642">
    <property type="component" value="Chromosome"/>
</dbReference>
<organism evidence="2 5">
    <name type="scientific">Enterococcus faecalis</name>
    <name type="common">Streptococcus faecalis</name>
    <dbReference type="NCBI Taxonomy" id="1351"/>
    <lineage>
        <taxon>Bacteria</taxon>
        <taxon>Bacillati</taxon>
        <taxon>Bacillota</taxon>
        <taxon>Bacilli</taxon>
        <taxon>Lactobacillales</taxon>
        <taxon>Enterococcaceae</taxon>
        <taxon>Enterococcus</taxon>
    </lineage>
</organism>
<dbReference type="Pfam" id="PF08281">
    <property type="entry name" value="Sigma70_r4_2"/>
    <property type="match status" value="1"/>
</dbReference>
<evidence type="ECO:0000313" key="4">
    <source>
        <dbReference type="EMBL" id="WER44038.1"/>
    </source>
</evidence>
<dbReference type="Proteomes" id="UP001222182">
    <property type="component" value="Chromosome"/>
</dbReference>